<keyword evidence="3" id="KW-1185">Reference proteome</keyword>
<feature type="chain" id="PRO_5040469585" description="Secreted protein" evidence="1">
    <location>
        <begin position="30"/>
        <end position="107"/>
    </location>
</feature>
<evidence type="ECO:0000256" key="1">
    <source>
        <dbReference type="SAM" id="SignalP"/>
    </source>
</evidence>
<evidence type="ECO:0008006" key="4">
    <source>
        <dbReference type="Google" id="ProtNLM"/>
    </source>
</evidence>
<evidence type="ECO:0000313" key="3">
    <source>
        <dbReference type="Proteomes" id="UP000807769"/>
    </source>
</evidence>
<comment type="caution">
    <text evidence="2">The sequence shown here is derived from an EMBL/GenBank/DDBJ whole genome shotgun (WGS) entry which is preliminary data.</text>
</comment>
<evidence type="ECO:0000313" key="2">
    <source>
        <dbReference type="EMBL" id="KAG1809179.1"/>
    </source>
</evidence>
<proteinExistence type="predicted"/>
<dbReference type="RefSeq" id="XP_041189088.1">
    <property type="nucleotide sequence ID" value="XM_041343677.1"/>
</dbReference>
<protein>
    <recommendedName>
        <fullName evidence="4">Secreted protein</fullName>
    </recommendedName>
</protein>
<accession>A0A9P7J970</accession>
<reference evidence="2" key="1">
    <citation type="journal article" date="2020" name="New Phytol.">
        <title>Comparative genomics reveals dynamic genome evolution in host specialist ectomycorrhizal fungi.</title>
        <authorList>
            <person name="Lofgren L.A."/>
            <person name="Nguyen N.H."/>
            <person name="Vilgalys R."/>
            <person name="Ruytinx J."/>
            <person name="Liao H.L."/>
            <person name="Branco S."/>
            <person name="Kuo A."/>
            <person name="LaButti K."/>
            <person name="Lipzen A."/>
            <person name="Andreopoulos W."/>
            <person name="Pangilinan J."/>
            <person name="Riley R."/>
            <person name="Hundley H."/>
            <person name="Na H."/>
            <person name="Barry K."/>
            <person name="Grigoriev I.V."/>
            <person name="Stajich J.E."/>
            <person name="Kennedy P.G."/>
        </authorList>
    </citation>
    <scope>NUCLEOTIDE SEQUENCE</scope>
    <source>
        <strain evidence="2">MN1</strain>
    </source>
</reference>
<dbReference type="Proteomes" id="UP000807769">
    <property type="component" value="Unassembled WGS sequence"/>
</dbReference>
<dbReference type="AlphaFoldDB" id="A0A9P7J970"/>
<name>A0A9P7J970_9AGAM</name>
<keyword evidence="1" id="KW-0732">Signal</keyword>
<dbReference type="EMBL" id="JABBWG010000035">
    <property type="protein sequence ID" value="KAG1809179.1"/>
    <property type="molecule type" value="Genomic_DNA"/>
</dbReference>
<organism evidence="2 3">
    <name type="scientific">Suillus subaureus</name>
    <dbReference type="NCBI Taxonomy" id="48587"/>
    <lineage>
        <taxon>Eukaryota</taxon>
        <taxon>Fungi</taxon>
        <taxon>Dikarya</taxon>
        <taxon>Basidiomycota</taxon>
        <taxon>Agaricomycotina</taxon>
        <taxon>Agaricomycetes</taxon>
        <taxon>Agaricomycetidae</taxon>
        <taxon>Boletales</taxon>
        <taxon>Suillineae</taxon>
        <taxon>Suillaceae</taxon>
        <taxon>Suillus</taxon>
    </lineage>
</organism>
<sequence>MRRALLFASEVTWIYLLPFSFITLPCAHSCSVRSYLLFTICSSFSFRPSQVFENVFIQTTCTIPTAKYSNISYADSPLQKHVPTFQQESRLVIIALSIPTFHIIGNV</sequence>
<feature type="signal peptide" evidence="1">
    <location>
        <begin position="1"/>
        <end position="29"/>
    </location>
</feature>
<dbReference type="GeneID" id="64637693"/>
<gene>
    <name evidence="2" type="ORF">BJ212DRAFT_620859</name>
</gene>